<proteinExistence type="predicted"/>
<dbReference type="EMBL" id="JALMLT010000001">
    <property type="protein sequence ID" value="MDT8758190.1"/>
    <property type="molecule type" value="Genomic_DNA"/>
</dbReference>
<sequence length="158" mass="16445">MSESCTVVVTNNSGRSLDAVKVWYSLNNATPDDLAGLPPAVAAANLPDGASIKGTTQIGWLSPLNYWVGGVLFEGDGTTYILCGLDGETGKEFEVSDGSTITFIVNAYTAGTTNQKNNVSIEYSEGPGGEAQLLHEGVGELANVGMEVVKTVGELLDE</sequence>
<organism evidence="1">
    <name type="scientific">Sphingomonas psychrotolerans</name>
    <dbReference type="NCBI Taxonomy" id="1327635"/>
    <lineage>
        <taxon>Bacteria</taxon>
        <taxon>Pseudomonadati</taxon>
        <taxon>Pseudomonadota</taxon>
        <taxon>Alphaproteobacteria</taxon>
        <taxon>Sphingomonadales</taxon>
        <taxon>Sphingomonadaceae</taxon>
        <taxon>Sphingomonas</taxon>
    </lineage>
</organism>
<protein>
    <recommendedName>
        <fullName evidence="2">DUF4430 domain-containing protein</fullName>
    </recommendedName>
</protein>
<reference evidence="1" key="1">
    <citation type="submission" date="2022-04" db="EMBL/GenBank/DDBJ databases">
        <title>Tomato heritable bacteria conferring resistance against bacterial wilt.</title>
        <authorList>
            <person name="Yin J."/>
        </authorList>
    </citation>
    <scope>NUCLEOTIDE SEQUENCE</scope>
    <source>
        <strain evidence="1">Cra20</strain>
    </source>
</reference>
<comment type="caution">
    <text evidence="1">The sequence shown here is derived from an EMBL/GenBank/DDBJ whole genome shotgun (WGS) entry which is preliminary data.</text>
</comment>
<accession>A0ABU3N0X3</accession>
<gene>
    <name evidence="1" type="ORF">MZO42_05730</name>
</gene>
<evidence type="ECO:0000313" key="1">
    <source>
        <dbReference type="EMBL" id="MDT8758190.1"/>
    </source>
</evidence>
<evidence type="ECO:0008006" key="2">
    <source>
        <dbReference type="Google" id="ProtNLM"/>
    </source>
</evidence>
<name>A0ABU3N0X3_9SPHN</name>